<dbReference type="PANTHER" id="PTHR43479">
    <property type="entry name" value="ACREF/ENVCD OPERON REPRESSOR-RELATED"/>
    <property type="match status" value="1"/>
</dbReference>
<dbReference type="PROSITE" id="PS50977">
    <property type="entry name" value="HTH_TETR_2"/>
    <property type="match status" value="1"/>
</dbReference>
<dbReference type="Proteomes" id="UP000242520">
    <property type="component" value="Unassembled WGS sequence"/>
</dbReference>
<dbReference type="RefSeq" id="WP_072724486.1">
    <property type="nucleotide sequence ID" value="NZ_FQXH01000009.1"/>
</dbReference>
<dbReference type="PANTHER" id="PTHR43479:SF11">
    <property type="entry name" value="ACREF_ENVCD OPERON REPRESSOR-RELATED"/>
    <property type="match status" value="1"/>
</dbReference>
<dbReference type="GO" id="GO:0003677">
    <property type="term" value="F:DNA binding"/>
    <property type="evidence" value="ECO:0007669"/>
    <property type="project" value="UniProtKB-UniRule"/>
</dbReference>
<dbReference type="AlphaFoldDB" id="A0A1M5QVG0"/>
<sequence>MTAQKIKIVTLELLAQKGYEGTSLSEIAYKVGIKKPSIYGHFTSKEEIFFSVLNEEIIKFEAYINQILLNMKNKDIKSNLFEFLKEFIEYFYKNSVRIGFWSSIVFFPPFELREKIKIKLKNIDKLIYNSILEIICKEIKIEDISEEDLDNIIYSYICILKGSFAMLIYDKKFDIKHIEYIWETYLIGIENKLSSLVNYNF</sequence>
<evidence type="ECO:0000259" key="3">
    <source>
        <dbReference type="PROSITE" id="PS50977"/>
    </source>
</evidence>
<organism evidence="4 5">
    <name type="scientific">Tepidibacter thalassicus DSM 15285</name>
    <dbReference type="NCBI Taxonomy" id="1123350"/>
    <lineage>
        <taxon>Bacteria</taxon>
        <taxon>Bacillati</taxon>
        <taxon>Bacillota</taxon>
        <taxon>Clostridia</taxon>
        <taxon>Peptostreptococcales</taxon>
        <taxon>Peptostreptococcaceae</taxon>
        <taxon>Tepidibacter</taxon>
    </lineage>
</organism>
<feature type="domain" description="HTH tetR-type" evidence="3">
    <location>
        <begin position="1"/>
        <end position="60"/>
    </location>
</feature>
<dbReference type="Gene3D" id="1.10.10.60">
    <property type="entry name" value="Homeodomain-like"/>
    <property type="match status" value="1"/>
</dbReference>
<evidence type="ECO:0000313" key="4">
    <source>
        <dbReference type="EMBL" id="SHH18144.1"/>
    </source>
</evidence>
<dbReference type="InterPro" id="IPR001647">
    <property type="entry name" value="HTH_TetR"/>
</dbReference>
<feature type="DNA-binding region" description="H-T-H motif" evidence="2">
    <location>
        <begin position="23"/>
        <end position="42"/>
    </location>
</feature>
<dbReference type="STRING" id="1123350.SAMN02744040_01130"/>
<dbReference type="Pfam" id="PF00440">
    <property type="entry name" value="TetR_N"/>
    <property type="match status" value="1"/>
</dbReference>
<dbReference type="PRINTS" id="PR00455">
    <property type="entry name" value="HTHTETR"/>
</dbReference>
<accession>A0A1M5QVG0</accession>
<keyword evidence="1 2" id="KW-0238">DNA-binding</keyword>
<dbReference type="EMBL" id="FQXH01000009">
    <property type="protein sequence ID" value="SHH18144.1"/>
    <property type="molecule type" value="Genomic_DNA"/>
</dbReference>
<protein>
    <submittedName>
        <fullName evidence="4">Transcriptional regulator, TetR family</fullName>
    </submittedName>
</protein>
<evidence type="ECO:0000256" key="2">
    <source>
        <dbReference type="PROSITE-ProRule" id="PRU00335"/>
    </source>
</evidence>
<proteinExistence type="predicted"/>
<keyword evidence="5" id="KW-1185">Reference proteome</keyword>
<gene>
    <name evidence="4" type="ORF">SAMN02744040_01130</name>
</gene>
<name>A0A1M5QVG0_9FIRM</name>
<evidence type="ECO:0000313" key="5">
    <source>
        <dbReference type="Proteomes" id="UP000242520"/>
    </source>
</evidence>
<evidence type="ECO:0000256" key="1">
    <source>
        <dbReference type="ARBA" id="ARBA00023125"/>
    </source>
</evidence>
<dbReference type="SUPFAM" id="SSF46689">
    <property type="entry name" value="Homeodomain-like"/>
    <property type="match status" value="1"/>
</dbReference>
<dbReference type="InterPro" id="IPR009057">
    <property type="entry name" value="Homeodomain-like_sf"/>
</dbReference>
<dbReference type="InterPro" id="IPR050624">
    <property type="entry name" value="HTH-type_Tx_Regulator"/>
</dbReference>
<dbReference type="Gene3D" id="1.10.357.10">
    <property type="entry name" value="Tetracycline Repressor, domain 2"/>
    <property type="match status" value="1"/>
</dbReference>
<reference evidence="5" key="1">
    <citation type="submission" date="2016-11" db="EMBL/GenBank/DDBJ databases">
        <authorList>
            <person name="Varghese N."/>
            <person name="Submissions S."/>
        </authorList>
    </citation>
    <scope>NUCLEOTIDE SEQUENCE [LARGE SCALE GENOMIC DNA]</scope>
    <source>
        <strain evidence="5">DSM 15285</strain>
    </source>
</reference>
<dbReference type="OrthoDB" id="9808476at2"/>